<dbReference type="InterPro" id="IPR019734">
    <property type="entry name" value="TPR_rpt"/>
</dbReference>
<dbReference type="SUPFAM" id="SSF48452">
    <property type="entry name" value="TPR-like"/>
    <property type="match status" value="2"/>
</dbReference>
<dbReference type="Gene3D" id="3.40.50.12580">
    <property type="match status" value="1"/>
</dbReference>
<organism evidence="2 3">
    <name type="scientific">Salinicola acroporae</name>
    <dbReference type="NCBI Taxonomy" id="1541440"/>
    <lineage>
        <taxon>Bacteria</taxon>
        <taxon>Pseudomonadati</taxon>
        <taxon>Pseudomonadota</taxon>
        <taxon>Gammaproteobacteria</taxon>
        <taxon>Oceanospirillales</taxon>
        <taxon>Halomonadaceae</taxon>
        <taxon>Salinicola</taxon>
    </lineage>
</organism>
<dbReference type="PANTHER" id="PTHR12558:SF13">
    <property type="entry name" value="CELL DIVISION CYCLE PROTEIN 27 HOMOLOG"/>
    <property type="match status" value="1"/>
</dbReference>
<feature type="repeat" description="TPR" evidence="1">
    <location>
        <begin position="411"/>
        <end position="444"/>
    </location>
</feature>
<evidence type="ECO:0000256" key="1">
    <source>
        <dbReference type="PROSITE-ProRule" id="PRU00339"/>
    </source>
</evidence>
<dbReference type="PANTHER" id="PTHR12558">
    <property type="entry name" value="CELL DIVISION CYCLE 16,23,27"/>
    <property type="match status" value="1"/>
</dbReference>
<dbReference type="Pfam" id="PF13176">
    <property type="entry name" value="TPR_7"/>
    <property type="match status" value="1"/>
</dbReference>
<name>A0ABT6I5F0_9GAMM</name>
<dbReference type="EMBL" id="PGFS01000001">
    <property type="protein sequence ID" value="MDH4572898.1"/>
    <property type="molecule type" value="Genomic_DNA"/>
</dbReference>
<dbReference type="InterPro" id="IPR011990">
    <property type="entry name" value="TPR-like_helical_dom_sf"/>
</dbReference>
<dbReference type="RefSeq" id="WP_110717953.1">
    <property type="nucleotide sequence ID" value="NZ_PGFS01000001.1"/>
</dbReference>
<dbReference type="PROSITE" id="PS50005">
    <property type="entry name" value="TPR"/>
    <property type="match status" value="3"/>
</dbReference>
<comment type="caution">
    <text evidence="2">The sequence shown here is derived from an EMBL/GenBank/DDBJ whole genome shotgun (WGS) entry which is preliminary data.</text>
</comment>
<dbReference type="Gene3D" id="1.25.40.10">
    <property type="entry name" value="Tetratricopeptide repeat domain"/>
    <property type="match status" value="4"/>
</dbReference>
<feature type="repeat" description="TPR" evidence="1">
    <location>
        <begin position="161"/>
        <end position="194"/>
    </location>
</feature>
<reference evidence="2" key="1">
    <citation type="journal article" date="2015" name="Antonie Van Leeuwenhoek">
        <title>Comparative 16S rRNA signatures and multilocus sequence analysis for the genus Salinicola and description of Salinicola acroporae sp. nov., isolated from coral Acropora digitifera.</title>
        <authorList>
            <person name="Lepcha R.T."/>
            <person name="Poddar A."/>
            <person name="Schumann P."/>
            <person name="Das S.K."/>
        </authorList>
    </citation>
    <scope>NUCLEOTIDE SEQUENCE</scope>
    <source>
        <strain evidence="2">S4-41</strain>
    </source>
</reference>
<dbReference type="InterPro" id="IPR007554">
    <property type="entry name" value="Glycerophosphate_synth"/>
</dbReference>
<dbReference type="Pfam" id="PF13432">
    <property type="entry name" value="TPR_16"/>
    <property type="match status" value="1"/>
</dbReference>
<dbReference type="Pfam" id="PF13181">
    <property type="entry name" value="TPR_8"/>
    <property type="match status" value="1"/>
</dbReference>
<dbReference type="SMART" id="SM00028">
    <property type="entry name" value="TPR"/>
    <property type="match status" value="7"/>
</dbReference>
<dbReference type="Pfam" id="PF04464">
    <property type="entry name" value="Glyphos_transf"/>
    <property type="match status" value="1"/>
</dbReference>
<keyword evidence="3" id="KW-1185">Reference proteome</keyword>
<accession>A0ABT6I5F0</accession>
<dbReference type="Proteomes" id="UP001162135">
    <property type="component" value="Unassembled WGS sequence"/>
</dbReference>
<evidence type="ECO:0000313" key="2">
    <source>
        <dbReference type="EMBL" id="MDH4572898.1"/>
    </source>
</evidence>
<gene>
    <name evidence="2" type="ORF">CUR86_10840</name>
</gene>
<keyword evidence="1" id="KW-0802">TPR repeat</keyword>
<sequence length="1028" mass="119744">MKEVIDKVLGFLGGRGVGNPKAYKAGLVEYRHEKWAAAEKFFRTAVQQNPYHASSYFKLGMCEFRQNKYDQAYSNIDLALEKDPSQSQWHVQLAQALKNSLKTLKKSNWEKEKLIRSHLARHPSIDATLDSQLVDLLKRQGKWWEEQEYLEALIAQNKFSSCTYFRLGEIKEIRGERKSAFENFKKAIEINESHGEASPADWFYRAGYLLQCTVCENTNYENAHNLYYENAIALDEQLGAKRFGVGVFHQQRALWKEARDAYLAQLANHPTDGELHYAVALAYDHCNQWDEASHHYQVGLAISGGQPKWHYRLAHAFEMQKQWVSAIKAYRYAILMDPKPPALCRHRLGGALAHVGEYQEAVEAHISIRDQPGIDLPSEAIDISLKDYKSSLSASAVLLLETETHKHPDEESAWYSLGKVYEKCEQWGKAADAYKKAIDRKSTRSQYWFYRLAYSLYKDGQSQKALSIFNTIAEDLLLSTIYKKEINLTLSDLVYSNGIYRFWFKLSFKRPVLAVDVHSLVIDQREVYTDLASSFHFLPTIHYQSKNEIFYSFDVDLREVDLAFLYHDYSVSMTLFAEDGCRYDVKRKTNTVVEGVKAKLKAYPLELALFQDQYIVYPYLTASQKSISFIKRHYNQFDDAKYRELELLAIDQFEKDREIWVDKKIWLIFEKFSNTAQDNAYYFFLDIVGKRDNVYYVIDKDSPDRENLIGYEDHVVDFMSKEHMLMLLSCELLISSETRGHAYAWRRVFGQFREALFGKPYVFLQHGVTAMKKNDINLSKTSHICAADRFVVTSEFEKNIILKNGFGYTPSELIVAPFPRWHSLTDKSENNNEIFIMPTWRNWLEGMEDEDFRKSEYFNQYIQLLTSTKLDSILDKYGSTLNFYLHPKIIEQLKHFDVLSERIRVIQFGQESVRELLMRSKLLITDYSSVAWDFYYLKKPVLFFHFDVERYLTYHGSHIDFDSELPGCASQTKDDLLANIERCLKEFALEKSKAEKIGENLFKDSLGVNGSEIIYNELVSYCDSLKAN</sequence>
<feature type="repeat" description="TPR" evidence="1">
    <location>
        <begin position="53"/>
        <end position="86"/>
    </location>
</feature>
<dbReference type="InterPro" id="IPR043148">
    <property type="entry name" value="TagF_C"/>
</dbReference>
<proteinExistence type="predicted"/>
<evidence type="ECO:0000313" key="3">
    <source>
        <dbReference type="Proteomes" id="UP001162135"/>
    </source>
</evidence>
<evidence type="ECO:0008006" key="4">
    <source>
        <dbReference type="Google" id="ProtNLM"/>
    </source>
</evidence>
<reference evidence="2" key="2">
    <citation type="submission" date="2017-11" db="EMBL/GenBank/DDBJ databases">
        <authorList>
            <person name="Das S.K."/>
        </authorList>
    </citation>
    <scope>NUCLEOTIDE SEQUENCE</scope>
    <source>
        <strain evidence="2">S4-41</strain>
    </source>
</reference>
<protein>
    <recommendedName>
        <fullName evidence="4">Tetratricopeptide repeat protein</fullName>
    </recommendedName>
</protein>
<dbReference type="SUPFAM" id="SSF53756">
    <property type="entry name" value="UDP-Glycosyltransferase/glycogen phosphorylase"/>
    <property type="match status" value="1"/>
</dbReference>